<protein>
    <recommendedName>
        <fullName evidence="2">DUF1266 domain-containing protein</fullName>
    </recommendedName>
</protein>
<dbReference type="RefSeq" id="WP_338097807.1">
    <property type="nucleotide sequence ID" value="NZ_CP131061.1"/>
</dbReference>
<evidence type="ECO:0000259" key="2">
    <source>
        <dbReference type="Pfam" id="PF06889"/>
    </source>
</evidence>
<dbReference type="Proteomes" id="UP001304970">
    <property type="component" value="Chromosome"/>
</dbReference>
<keyword evidence="4" id="KW-1185">Reference proteome</keyword>
<sequence>MASKSKNSSNQKPSAQKTDVKSKKNTTKIDEIKIDEVEIDEVEIDEVEIDEVEIDEVEIDEVEIDETGLDEVDVKIDTYDIDGVKVTDIKMDEISVREIDVDGIEGIEVDEVYEELIYVEDSLSDEEIEQFLATHPVPPEMKKYLLIGAVLAGANGELYETLALTGDVEDYLEELYEDWNLCTKDDAVEMMDWLIAEGHAAAYREDFLSYKIGNVCNLTEEDIVNYELTVDSLIDILGLPQDLVNGCESLGGWDIDRIGYLARVFAHVGLISETDAWYYLQKGAALAESQFKSWEEYFISLLIGRGFAEGFDEEPFIVVYDLLTKNRQLIDKYPISDL</sequence>
<accession>A0AA97A533</accession>
<feature type="compositionally biased region" description="Low complexity" evidence="1">
    <location>
        <begin position="1"/>
        <end position="17"/>
    </location>
</feature>
<evidence type="ECO:0000313" key="3">
    <source>
        <dbReference type="EMBL" id="WNY26273.1"/>
    </source>
</evidence>
<name>A0AA97A533_9EURY</name>
<dbReference type="GeneID" id="89227428"/>
<evidence type="ECO:0000313" key="4">
    <source>
        <dbReference type="Proteomes" id="UP001304970"/>
    </source>
</evidence>
<dbReference type="EMBL" id="CP131061">
    <property type="protein sequence ID" value="WNY26273.1"/>
    <property type="molecule type" value="Genomic_DNA"/>
</dbReference>
<dbReference type="Pfam" id="PF06889">
    <property type="entry name" value="DUF1266"/>
    <property type="match status" value="1"/>
</dbReference>
<reference evidence="3 4" key="1">
    <citation type="submission" date="2023-07" db="EMBL/GenBank/DDBJ databases">
        <title>Closed genome sequence of Methanosarcinaceae archaeon Am2.</title>
        <authorList>
            <person name="Poehlein A."/>
            <person name="Protasov E."/>
            <person name="Platt K."/>
            <person name="Reeh H."/>
            <person name="Daniel R."/>
            <person name="Brune A."/>
        </authorList>
    </citation>
    <scope>NUCLEOTIDE SEQUENCE [LARGE SCALE GENOMIC DNA]</scope>
    <source>
        <strain evidence="3 4">Am2</strain>
    </source>
</reference>
<dbReference type="InterPro" id="IPR009677">
    <property type="entry name" value="DUF1266"/>
</dbReference>
<dbReference type="AlphaFoldDB" id="A0AA97A533"/>
<proteinExistence type="predicted"/>
<feature type="region of interest" description="Disordered" evidence="1">
    <location>
        <begin position="1"/>
        <end position="26"/>
    </location>
</feature>
<gene>
    <name evidence="3" type="ORF">MsAm2_00330</name>
</gene>
<evidence type="ECO:0000256" key="1">
    <source>
        <dbReference type="SAM" id="MobiDB-lite"/>
    </source>
</evidence>
<organism evidence="3 4">
    <name type="scientific">Methanolapillus ohkumae</name>
    <dbReference type="NCBI Taxonomy" id="3028298"/>
    <lineage>
        <taxon>Archaea</taxon>
        <taxon>Methanobacteriati</taxon>
        <taxon>Methanobacteriota</taxon>
        <taxon>Stenosarchaea group</taxon>
        <taxon>Methanomicrobia</taxon>
        <taxon>Methanosarcinales</taxon>
        <taxon>Methanosarcinaceae</taxon>
        <taxon>Methanolapillus</taxon>
    </lineage>
</organism>
<feature type="domain" description="DUF1266" evidence="2">
    <location>
        <begin position="175"/>
        <end position="313"/>
    </location>
</feature>